<gene>
    <name evidence="2" type="ORF">H312_02176</name>
</gene>
<dbReference type="EMBL" id="KK365182">
    <property type="protein sequence ID" value="KCZ80408.1"/>
    <property type="molecule type" value="Genomic_DNA"/>
</dbReference>
<keyword evidence="1" id="KW-1133">Transmembrane helix</keyword>
<keyword evidence="3" id="KW-1185">Reference proteome</keyword>
<name>A0A059EZC3_9MICR</name>
<accession>A0A059EZC3</accession>
<dbReference type="AlphaFoldDB" id="A0A059EZC3"/>
<organism evidence="2 3">
    <name type="scientific">Anncaliia algerae PRA339</name>
    <dbReference type="NCBI Taxonomy" id="1288291"/>
    <lineage>
        <taxon>Eukaryota</taxon>
        <taxon>Fungi</taxon>
        <taxon>Fungi incertae sedis</taxon>
        <taxon>Microsporidia</taxon>
        <taxon>Tubulinosematoidea</taxon>
        <taxon>Tubulinosematidae</taxon>
        <taxon>Anncaliia</taxon>
    </lineage>
</organism>
<evidence type="ECO:0000313" key="2">
    <source>
        <dbReference type="EMBL" id="KCZ80408.1"/>
    </source>
</evidence>
<sequence>MVKIIVFDNSTYTMVIEKEYDRETHIKDIKEEILEFYKKGEHRFNLRKGEKILFDSTVLKELSINENESLCFNFFSEAILDSHSDKLKVLVNKRDVRIKDGQAFLVSENTFYNSFVKLLNRVNAVVKKELIIKFSIILLLVFANNSEIAILIITLLMLKTLSRRRFNFTRSLEGIFRPFIKTIFMFFYTMFVISGDERILTL</sequence>
<evidence type="ECO:0000256" key="1">
    <source>
        <dbReference type="SAM" id="Phobius"/>
    </source>
</evidence>
<dbReference type="OrthoDB" id="2189121at2759"/>
<feature type="transmembrane region" description="Helical" evidence="1">
    <location>
        <begin position="130"/>
        <end position="158"/>
    </location>
</feature>
<feature type="transmembrane region" description="Helical" evidence="1">
    <location>
        <begin position="179"/>
        <end position="195"/>
    </location>
</feature>
<keyword evidence="1" id="KW-0472">Membrane</keyword>
<keyword evidence="1" id="KW-0812">Transmembrane</keyword>
<dbReference type="HOGENOM" id="CLU_1354303_0_0_1"/>
<evidence type="ECO:0000313" key="3">
    <source>
        <dbReference type="Proteomes" id="UP000030655"/>
    </source>
</evidence>
<evidence type="ECO:0008006" key="4">
    <source>
        <dbReference type="Google" id="ProtNLM"/>
    </source>
</evidence>
<protein>
    <recommendedName>
        <fullName evidence="4">Ubiquitin-like domain-containing protein</fullName>
    </recommendedName>
</protein>
<reference evidence="2 3" key="2">
    <citation type="submission" date="2014-03" db="EMBL/GenBank/DDBJ databases">
        <title>The Genome Sequence of Anncaliia algerae insect isolate PRA339.</title>
        <authorList>
            <consortium name="The Broad Institute Genome Sequencing Platform"/>
            <consortium name="The Broad Institute Genome Sequencing Center for Infectious Disease"/>
            <person name="Cuomo C."/>
            <person name="Becnel J."/>
            <person name="Sanscrainte N."/>
            <person name="Walker B."/>
            <person name="Young S.K."/>
            <person name="Zeng Q."/>
            <person name="Gargeya S."/>
            <person name="Fitzgerald M."/>
            <person name="Haas B."/>
            <person name="Abouelleil A."/>
            <person name="Alvarado L."/>
            <person name="Arachchi H.M."/>
            <person name="Berlin A.M."/>
            <person name="Chapman S.B."/>
            <person name="Dewar J."/>
            <person name="Goldberg J."/>
            <person name="Griggs A."/>
            <person name="Gujja S."/>
            <person name="Hansen M."/>
            <person name="Howarth C."/>
            <person name="Imamovic A."/>
            <person name="Larimer J."/>
            <person name="McCowan C."/>
            <person name="Murphy C."/>
            <person name="Neiman D."/>
            <person name="Pearson M."/>
            <person name="Priest M."/>
            <person name="Roberts A."/>
            <person name="Saif S."/>
            <person name="Shea T."/>
            <person name="Sisk P."/>
            <person name="Sykes S."/>
            <person name="Wortman J."/>
            <person name="Nusbaum C."/>
            <person name="Birren B."/>
        </authorList>
    </citation>
    <scope>NUCLEOTIDE SEQUENCE [LARGE SCALE GENOMIC DNA]</scope>
    <source>
        <strain evidence="2 3">PRA339</strain>
    </source>
</reference>
<reference evidence="3" key="1">
    <citation type="submission" date="2013-02" db="EMBL/GenBank/DDBJ databases">
        <authorList>
            <consortium name="The Broad Institute Genome Sequencing Platform"/>
            <person name="Cuomo C."/>
            <person name="Becnel J."/>
            <person name="Sanscrainte N."/>
            <person name="Walker B."/>
            <person name="Young S.K."/>
            <person name="Zeng Q."/>
            <person name="Gargeya S."/>
            <person name="Fitzgerald M."/>
            <person name="Haas B."/>
            <person name="Abouelleil A."/>
            <person name="Alvarado L."/>
            <person name="Arachchi H.M."/>
            <person name="Berlin A.M."/>
            <person name="Chapman S.B."/>
            <person name="Dewar J."/>
            <person name="Goldberg J."/>
            <person name="Griggs A."/>
            <person name="Gujja S."/>
            <person name="Hansen M."/>
            <person name="Howarth C."/>
            <person name="Imamovic A."/>
            <person name="Larimer J."/>
            <person name="McCowan C."/>
            <person name="Murphy C."/>
            <person name="Neiman D."/>
            <person name="Pearson M."/>
            <person name="Priest M."/>
            <person name="Roberts A."/>
            <person name="Saif S."/>
            <person name="Shea T."/>
            <person name="Sisk P."/>
            <person name="Sykes S."/>
            <person name="Wortman J."/>
            <person name="Nusbaum C."/>
            <person name="Birren B."/>
        </authorList>
    </citation>
    <scope>NUCLEOTIDE SEQUENCE [LARGE SCALE GENOMIC DNA]</scope>
    <source>
        <strain evidence="3">PRA339</strain>
    </source>
</reference>
<proteinExistence type="predicted"/>
<dbReference type="Proteomes" id="UP000030655">
    <property type="component" value="Unassembled WGS sequence"/>
</dbReference>
<dbReference type="VEuPathDB" id="MicrosporidiaDB:H312_02176"/>